<dbReference type="PANTHER" id="PTHR43359">
    <property type="entry name" value="FORMATE HYDROGENLYASE SUBUNIT 4"/>
    <property type="match status" value="1"/>
</dbReference>
<dbReference type="Pfam" id="PF00146">
    <property type="entry name" value="NADHdh"/>
    <property type="match status" value="1"/>
</dbReference>
<dbReference type="Proteomes" id="UP000306416">
    <property type="component" value="Unassembled WGS sequence"/>
</dbReference>
<dbReference type="EMBL" id="SRSC01000003">
    <property type="protein sequence ID" value="TGU71242.1"/>
    <property type="molecule type" value="Genomic_DNA"/>
</dbReference>
<evidence type="ECO:0000256" key="5">
    <source>
        <dbReference type="SAM" id="Phobius"/>
    </source>
</evidence>
<feature type="transmembrane region" description="Helical" evidence="5">
    <location>
        <begin position="250"/>
        <end position="270"/>
    </location>
</feature>
<keyword evidence="3 5" id="KW-1133">Transmembrane helix</keyword>
<evidence type="ECO:0000313" key="7">
    <source>
        <dbReference type="Proteomes" id="UP000306416"/>
    </source>
</evidence>
<comment type="subcellular location">
    <subcellularLocation>
        <location evidence="1">Membrane</location>
        <topology evidence="1">Multi-pass membrane protein</topology>
    </subcellularLocation>
</comment>
<feature type="transmembrane region" description="Helical" evidence="5">
    <location>
        <begin position="282"/>
        <end position="301"/>
    </location>
</feature>
<evidence type="ECO:0000256" key="2">
    <source>
        <dbReference type="ARBA" id="ARBA00022692"/>
    </source>
</evidence>
<dbReference type="InterPro" id="IPR001694">
    <property type="entry name" value="NADH_UbQ_OxRdtase_su1/FPO"/>
</dbReference>
<evidence type="ECO:0000256" key="4">
    <source>
        <dbReference type="ARBA" id="ARBA00023136"/>
    </source>
</evidence>
<evidence type="ECO:0000313" key="6">
    <source>
        <dbReference type="EMBL" id="TGU71242.1"/>
    </source>
</evidence>
<organism evidence="6 7">
    <name type="scientific">Geomonas terrae</name>
    <dbReference type="NCBI Taxonomy" id="2562681"/>
    <lineage>
        <taxon>Bacteria</taxon>
        <taxon>Pseudomonadati</taxon>
        <taxon>Thermodesulfobacteriota</taxon>
        <taxon>Desulfuromonadia</taxon>
        <taxon>Geobacterales</taxon>
        <taxon>Geobacteraceae</taxon>
        <taxon>Geomonas</taxon>
    </lineage>
</organism>
<dbReference type="PANTHER" id="PTHR43359:SF1">
    <property type="entry name" value="FORMATE HYDROGENLYASE SUBUNIT 4-RELATED"/>
    <property type="match status" value="1"/>
</dbReference>
<feature type="transmembrane region" description="Helical" evidence="5">
    <location>
        <begin position="216"/>
        <end position="238"/>
    </location>
</feature>
<sequence length="302" mass="32476">MIDTIFHMALVLAMPPLLLGVIGKTKAAFAGRVGAPFLQPYYDMGRLMQKGIVLSDSTTWIFRAGPVVTLAATLFASLLVPLGRHAAPISFEGDMILFAYLFALGRFFTTTAALDTASSFEGMGAAREVTFSCLAEPTLFFALITLTRLSGTMSLTPMLQHVTLPVWLATGAALILLLAGLFVVVLAENCRIPFDDPNTHLELTMIHEVMVLDHSGPYFCCILYGAALKLYLLGALFVNIALPFSSGNGYLDWGIFACGMLGLAVAIGVVESVMARLRLIRVPQLLVAALILTAFSLVLVVR</sequence>
<keyword evidence="4 5" id="KW-0472">Membrane</keyword>
<evidence type="ECO:0000256" key="1">
    <source>
        <dbReference type="ARBA" id="ARBA00004141"/>
    </source>
</evidence>
<accession>A0A4V3NZD5</accession>
<keyword evidence="2 5" id="KW-0812">Transmembrane</keyword>
<comment type="caution">
    <text evidence="6">The sequence shown here is derived from an EMBL/GenBank/DDBJ whole genome shotgun (WGS) entry which is preliminary data.</text>
</comment>
<gene>
    <name evidence="6" type="ORF">E4633_12920</name>
</gene>
<evidence type="ECO:0000256" key="3">
    <source>
        <dbReference type="ARBA" id="ARBA00022989"/>
    </source>
</evidence>
<proteinExistence type="predicted"/>
<dbReference type="RefSeq" id="WP_135870677.1">
    <property type="nucleotide sequence ID" value="NZ_SRSC01000003.1"/>
</dbReference>
<dbReference type="AlphaFoldDB" id="A0A4V3NZD5"/>
<reference evidence="6 7" key="1">
    <citation type="submission" date="2019-04" db="EMBL/GenBank/DDBJ databases">
        <title>Geobacter oryzae sp. nov., ferric-reducing bacteria isolated from paddy soil.</title>
        <authorList>
            <person name="Xu Z."/>
            <person name="Masuda Y."/>
            <person name="Itoh H."/>
            <person name="Senoo K."/>
        </authorList>
    </citation>
    <scope>NUCLEOTIDE SEQUENCE [LARGE SCALE GENOMIC DNA]</scope>
    <source>
        <strain evidence="6 7">Red111</strain>
    </source>
</reference>
<protein>
    <submittedName>
        <fullName evidence="6">Hydrogenase</fullName>
    </submittedName>
</protein>
<feature type="transmembrane region" description="Helical" evidence="5">
    <location>
        <begin position="129"/>
        <end position="150"/>
    </location>
</feature>
<dbReference type="GO" id="GO:0005886">
    <property type="term" value="C:plasma membrane"/>
    <property type="evidence" value="ECO:0007669"/>
    <property type="project" value="TreeGrafter"/>
</dbReference>
<dbReference type="InterPro" id="IPR052561">
    <property type="entry name" value="ComplexI_Subunit1"/>
</dbReference>
<keyword evidence="7" id="KW-1185">Reference proteome</keyword>
<feature type="transmembrane region" description="Helical" evidence="5">
    <location>
        <begin position="60"/>
        <end position="83"/>
    </location>
</feature>
<feature type="transmembrane region" description="Helical" evidence="5">
    <location>
        <begin position="95"/>
        <end position="114"/>
    </location>
</feature>
<name>A0A4V3NZD5_9BACT</name>
<feature type="transmembrane region" description="Helical" evidence="5">
    <location>
        <begin position="162"/>
        <end position="187"/>
    </location>
</feature>